<evidence type="ECO:0000256" key="1">
    <source>
        <dbReference type="ARBA" id="ARBA00022679"/>
    </source>
</evidence>
<dbReference type="Gene3D" id="3.40.50.620">
    <property type="entry name" value="HUPs"/>
    <property type="match status" value="1"/>
</dbReference>
<reference evidence="4 5" key="1">
    <citation type="submission" date="2018-08" db="EMBL/GenBank/DDBJ databases">
        <title>A genome reference for cultivated species of the human gut microbiota.</title>
        <authorList>
            <person name="Zou Y."/>
            <person name="Xue W."/>
            <person name="Luo G."/>
        </authorList>
    </citation>
    <scope>NUCLEOTIDE SEQUENCE [LARGE SCALE GENOMIC DNA]</scope>
    <source>
        <strain evidence="4 5">AF34-33</strain>
    </source>
</reference>
<name>A0A415QI08_9BACT</name>
<evidence type="ECO:0000313" key="5">
    <source>
        <dbReference type="Proteomes" id="UP000286038"/>
    </source>
</evidence>
<dbReference type="RefSeq" id="WP_117721372.1">
    <property type="nucleotide sequence ID" value="NZ_CABJDM010000010.1"/>
</dbReference>
<comment type="caution">
    <text evidence="4">The sequence shown here is derived from an EMBL/GenBank/DDBJ whole genome shotgun (WGS) entry which is preliminary data.</text>
</comment>
<dbReference type="SUPFAM" id="SSF52374">
    <property type="entry name" value="Nucleotidylyl transferase"/>
    <property type="match status" value="1"/>
</dbReference>
<keyword evidence="1 4" id="KW-0808">Transferase</keyword>
<proteinExistence type="predicted"/>
<dbReference type="InterPro" id="IPR050385">
    <property type="entry name" value="Archaeal_FAD_synthase"/>
</dbReference>
<evidence type="ECO:0000313" key="4">
    <source>
        <dbReference type="EMBL" id="RHM42985.1"/>
    </source>
</evidence>
<dbReference type="SUPFAM" id="SSF55060">
    <property type="entry name" value="GHMP Kinase, C-terminal domain"/>
    <property type="match status" value="1"/>
</dbReference>
<evidence type="ECO:0000259" key="3">
    <source>
        <dbReference type="Pfam" id="PF01467"/>
    </source>
</evidence>
<dbReference type="GO" id="GO:0016779">
    <property type="term" value="F:nucleotidyltransferase activity"/>
    <property type="evidence" value="ECO:0007669"/>
    <property type="project" value="UniProtKB-KW"/>
</dbReference>
<dbReference type="Proteomes" id="UP000286038">
    <property type="component" value="Unassembled WGS sequence"/>
</dbReference>
<dbReference type="NCBIfam" id="TIGR00125">
    <property type="entry name" value="cyt_tran_rel"/>
    <property type="match status" value="1"/>
</dbReference>
<sequence length="383" mass="43092">MAKKVFVSGCYDMLHSGHVAFFKDAARYGDLYVGIGSDATILGLKARQTVCSEAERLYMVKAIRHVKDACINEGSGMMDFVKSVERIKPDIFVVNEDGDSDVKRTFCEERGIEYVVLKRVPDAGLEARSTTAIRTTVKSRLPFRLDLAGTWIDQPHVSKFHPGWALTISLEPTIEFEERCGMSTSTRNAAKKIWPYQLPNYNSEMLARLLFCFENEPNKQEHVSGAQDAIGICVPGLSRHYYDNNYWPDKIETCVDEDILCWLEEHICMKLMFPRRPGTSVVKGCNLNEENVKALADAASRCWDAIMRKDLDGFAAAFKASFEAQIKLFPGMLADGVEEEIAKYKDRVLAWKMPGAGGGGYLAMVCEKPLEDSIRVKIRRRGE</sequence>
<organism evidence="4 5">
    <name type="scientific">Butyricimonas virosa</name>
    <dbReference type="NCBI Taxonomy" id="544645"/>
    <lineage>
        <taxon>Bacteria</taxon>
        <taxon>Pseudomonadati</taxon>
        <taxon>Bacteroidota</taxon>
        <taxon>Bacteroidia</taxon>
        <taxon>Bacteroidales</taxon>
        <taxon>Odoribacteraceae</taxon>
        <taxon>Butyricimonas</taxon>
    </lineage>
</organism>
<dbReference type="Gene3D" id="3.30.230.120">
    <property type="match status" value="1"/>
</dbReference>
<dbReference type="PANTHER" id="PTHR43793">
    <property type="entry name" value="FAD SYNTHASE"/>
    <property type="match status" value="1"/>
</dbReference>
<dbReference type="EMBL" id="QRPV01000010">
    <property type="protein sequence ID" value="RHM42985.1"/>
    <property type="molecule type" value="Genomic_DNA"/>
</dbReference>
<dbReference type="InterPro" id="IPR014729">
    <property type="entry name" value="Rossmann-like_a/b/a_fold"/>
</dbReference>
<keyword evidence="2" id="KW-0548">Nucleotidyltransferase</keyword>
<dbReference type="InterPro" id="IPR036554">
    <property type="entry name" value="GHMP_kinase_C_sf"/>
</dbReference>
<dbReference type="PANTHER" id="PTHR43793:SF1">
    <property type="entry name" value="FAD SYNTHASE"/>
    <property type="match status" value="1"/>
</dbReference>
<dbReference type="InterPro" id="IPR004821">
    <property type="entry name" value="Cyt_trans-like"/>
</dbReference>
<feature type="domain" description="Cytidyltransferase-like" evidence="3">
    <location>
        <begin position="7"/>
        <end position="134"/>
    </location>
</feature>
<gene>
    <name evidence="4" type="ORF">DWZ68_10125</name>
</gene>
<protein>
    <submittedName>
        <fullName evidence="4">Cytidyltransferase</fullName>
    </submittedName>
</protein>
<dbReference type="AlphaFoldDB" id="A0A415QI08"/>
<evidence type="ECO:0000256" key="2">
    <source>
        <dbReference type="ARBA" id="ARBA00022695"/>
    </source>
</evidence>
<dbReference type="Pfam" id="PF01467">
    <property type="entry name" value="CTP_transf_like"/>
    <property type="match status" value="1"/>
</dbReference>
<accession>A0A415QI08</accession>